<dbReference type="InterPro" id="IPR036890">
    <property type="entry name" value="HATPase_C_sf"/>
</dbReference>
<dbReference type="NCBIfam" id="TIGR00229">
    <property type="entry name" value="sensory_box"/>
    <property type="match status" value="3"/>
</dbReference>
<dbReference type="SMART" id="SM00387">
    <property type="entry name" value="HATPase_c"/>
    <property type="match status" value="1"/>
</dbReference>
<accession>A0A1M7YSQ4</accession>
<dbReference type="Gene3D" id="3.30.565.10">
    <property type="entry name" value="Histidine kinase-like ATPase, C-terminal domain"/>
    <property type="match status" value="1"/>
</dbReference>
<dbReference type="Pfam" id="PF00989">
    <property type="entry name" value="PAS"/>
    <property type="match status" value="1"/>
</dbReference>
<dbReference type="Pfam" id="PF08448">
    <property type="entry name" value="PAS_4"/>
    <property type="match status" value="1"/>
</dbReference>
<dbReference type="SMART" id="SM00091">
    <property type="entry name" value="PAS"/>
    <property type="match status" value="4"/>
</dbReference>
<evidence type="ECO:0000259" key="5">
    <source>
        <dbReference type="PROSITE" id="PS50113"/>
    </source>
</evidence>
<dbReference type="Gene3D" id="3.30.450.20">
    <property type="entry name" value="PAS domain"/>
    <property type="match status" value="4"/>
</dbReference>
<keyword evidence="7" id="KW-1185">Reference proteome</keyword>
<dbReference type="CDD" id="cd00130">
    <property type="entry name" value="PAS"/>
    <property type="match status" value="1"/>
</dbReference>
<dbReference type="PANTHER" id="PTHR24421">
    <property type="entry name" value="NITRATE/NITRITE SENSOR PROTEIN NARX-RELATED"/>
    <property type="match status" value="1"/>
</dbReference>
<dbReference type="InterPro" id="IPR011712">
    <property type="entry name" value="Sig_transdc_His_kin_sub3_dim/P"/>
</dbReference>
<dbReference type="Proteomes" id="UP000184600">
    <property type="component" value="Unassembled WGS sequence"/>
</dbReference>
<dbReference type="GO" id="GO:0000155">
    <property type="term" value="F:phosphorelay sensor kinase activity"/>
    <property type="evidence" value="ECO:0007669"/>
    <property type="project" value="InterPro"/>
</dbReference>
<dbReference type="InterPro" id="IPR050482">
    <property type="entry name" value="Sensor_HK_TwoCompSys"/>
</dbReference>
<dbReference type="InterPro" id="IPR000014">
    <property type="entry name" value="PAS"/>
</dbReference>
<dbReference type="GO" id="GO:0006355">
    <property type="term" value="P:regulation of DNA-templated transcription"/>
    <property type="evidence" value="ECO:0007669"/>
    <property type="project" value="InterPro"/>
</dbReference>
<dbReference type="PROSITE" id="PS50109">
    <property type="entry name" value="HIS_KIN"/>
    <property type="match status" value="1"/>
</dbReference>
<feature type="domain" description="PAC" evidence="5">
    <location>
        <begin position="483"/>
        <end position="536"/>
    </location>
</feature>
<dbReference type="Pfam" id="PF13426">
    <property type="entry name" value="PAS_9"/>
    <property type="match status" value="1"/>
</dbReference>
<organism evidence="6 7">
    <name type="scientific">Vibrio quintilis</name>
    <dbReference type="NCBI Taxonomy" id="1117707"/>
    <lineage>
        <taxon>Bacteria</taxon>
        <taxon>Pseudomonadati</taxon>
        <taxon>Pseudomonadota</taxon>
        <taxon>Gammaproteobacteria</taxon>
        <taxon>Vibrionales</taxon>
        <taxon>Vibrionaceae</taxon>
        <taxon>Vibrio</taxon>
    </lineage>
</organism>
<keyword evidence="3" id="KW-0902">Two-component regulatory system</keyword>
<dbReference type="SUPFAM" id="SSF55874">
    <property type="entry name" value="ATPase domain of HSP90 chaperone/DNA topoisomerase II/histidine kinase"/>
    <property type="match status" value="1"/>
</dbReference>
<dbReference type="EMBL" id="FRFG01000016">
    <property type="protein sequence ID" value="SHO55661.1"/>
    <property type="molecule type" value="Genomic_DNA"/>
</dbReference>
<dbReference type="STRING" id="1117707.VQ7734_01407"/>
<dbReference type="InterPro" id="IPR003594">
    <property type="entry name" value="HATPase_dom"/>
</dbReference>
<evidence type="ECO:0000256" key="2">
    <source>
        <dbReference type="ARBA" id="ARBA00022777"/>
    </source>
</evidence>
<sequence length="754" mass="86854">MRFMTNYFSLDLLNRYIDRLHQENHLLRTLIEHTREPAIFVVDPEKNFQFVLVNRAFCHHLHTTPETIYQKTPADIDIRFTRDALPDYLDYLKQHKTNAFESEHLLPDGSTIPVEVITNYFEFEGRDLIVGYFLDISSRKQNEKLRCHLQTRKAREKAERQYKAVFDHLDDEIYLLALTPAQKLKIIDINRAALSHLGKAESECIGTYFESYLCSDSLHLYRKTKQKCIASGQACHFEELCEAPKAFYDISLTPLKNEAGQIDRLVLIRRDITEKKIQEAEKLIRDQEFRVLVENSWDAIVRYDTRCRRIYANPAFLKIVNAQSIEEIRGRTPLNNPLSGADSTMLYQQIMNVIQTGQSSKLDIIWTKDGTESCYEAHLIPEFCPDNTLLSVLCIGRDYSRRWRAETALQKREEEFRTLVENSPDTITRHALDGRRIYMNPTSIRVAGELSGKMLHTTPLVYPGGTEGEHYQHQILEVARRGEGNEFEFNQQTQAGYRCSLISLVPEVNGKGEIVSVLAIGRDITLLKQVSQELEQSRTQLRSLIAHREINRENERKHIAREVHDELGQQLTALKMAVQSLDVRYSSSVPELKPHLSRIQGQLKDTISFTRNLVSRLRPGVLDMGFIAALEWLADDFRYRTDSQCYLTVNCSQLCLGEEVETAVFRIVQESLTNIIKHAQATRVDMILEQTGTDFLLTIRDNGCGFDTQKQFRESFGLVGIRERVNMIHAELNLSSTEGEGTSIALKIPINHKR</sequence>
<dbReference type="InterPro" id="IPR000700">
    <property type="entry name" value="PAS-assoc_C"/>
</dbReference>
<keyword evidence="1 6" id="KW-0808">Transferase</keyword>
<dbReference type="CDD" id="cd16917">
    <property type="entry name" value="HATPase_UhpB-NarQ-NarX-like"/>
    <property type="match status" value="1"/>
</dbReference>
<dbReference type="Gene3D" id="1.20.5.1930">
    <property type="match status" value="1"/>
</dbReference>
<name>A0A1M7YSQ4_9VIBR</name>
<keyword evidence="2 6" id="KW-0418">Kinase</keyword>
<gene>
    <name evidence="6" type="primary">nreB</name>
    <name evidence="6" type="ORF">VQ7734_01407</name>
</gene>
<reference evidence="7" key="1">
    <citation type="submission" date="2016-12" db="EMBL/GenBank/DDBJ databases">
        <authorList>
            <person name="Rodrigo-Torres L."/>
            <person name="Arahal R.D."/>
            <person name="Lucena T."/>
        </authorList>
    </citation>
    <scope>NUCLEOTIDE SEQUENCE [LARGE SCALE GENOMIC DNA]</scope>
</reference>
<dbReference type="GO" id="GO:0046983">
    <property type="term" value="F:protein dimerization activity"/>
    <property type="evidence" value="ECO:0007669"/>
    <property type="project" value="InterPro"/>
</dbReference>
<dbReference type="InterPro" id="IPR035965">
    <property type="entry name" value="PAS-like_dom_sf"/>
</dbReference>
<dbReference type="AlphaFoldDB" id="A0A1M7YSQ4"/>
<dbReference type="InterPro" id="IPR005467">
    <property type="entry name" value="His_kinase_dom"/>
</dbReference>
<evidence type="ECO:0000259" key="4">
    <source>
        <dbReference type="PROSITE" id="PS50109"/>
    </source>
</evidence>
<feature type="domain" description="Histidine kinase" evidence="4">
    <location>
        <begin position="666"/>
        <end position="752"/>
    </location>
</feature>
<dbReference type="PROSITE" id="PS50113">
    <property type="entry name" value="PAC"/>
    <property type="match status" value="1"/>
</dbReference>
<dbReference type="InterPro" id="IPR013767">
    <property type="entry name" value="PAS_fold"/>
</dbReference>
<evidence type="ECO:0000313" key="6">
    <source>
        <dbReference type="EMBL" id="SHO55661.1"/>
    </source>
</evidence>
<evidence type="ECO:0000256" key="1">
    <source>
        <dbReference type="ARBA" id="ARBA00022679"/>
    </source>
</evidence>
<dbReference type="Pfam" id="PF13188">
    <property type="entry name" value="PAS_8"/>
    <property type="match status" value="1"/>
</dbReference>
<dbReference type="Pfam" id="PF07730">
    <property type="entry name" value="HisKA_3"/>
    <property type="match status" value="1"/>
</dbReference>
<protein>
    <submittedName>
        <fullName evidence="6">Oxygen sensor histidine kinase NreB</fullName>
        <ecNumber evidence="6">2.7.13.3</ecNumber>
    </submittedName>
</protein>
<dbReference type="InterPro" id="IPR013656">
    <property type="entry name" value="PAS_4"/>
</dbReference>
<evidence type="ECO:0000256" key="3">
    <source>
        <dbReference type="ARBA" id="ARBA00023012"/>
    </source>
</evidence>
<dbReference type="EC" id="2.7.13.3" evidence="6"/>
<dbReference type="PANTHER" id="PTHR24421:SF59">
    <property type="entry name" value="OXYGEN SENSOR HISTIDINE KINASE NREB"/>
    <property type="match status" value="1"/>
</dbReference>
<proteinExistence type="predicted"/>
<dbReference type="GO" id="GO:0016020">
    <property type="term" value="C:membrane"/>
    <property type="evidence" value="ECO:0007669"/>
    <property type="project" value="InterPro"/>
</dbReference>
<dbReference type="Pfam" id="PF02518">
    <property type="entry name" value="HATPase_c"/>
    <property type="match status" value="1"/>
</dbReference>
<evidence type="ECO:0000313" key="7">
    <source>
        <dbReference type="Proteomes" id="UP000184600"/>
    </source>
</evidence>
<dbReference type="SUPFAM" id="SSF55785">
    <property type="entry name" value="PYP-like sensor domain (PAS domain)"/>
    <property type="match status" value="4"/>
</dbReference>